<evidence type="ECO:0000313" key="2">
    <source>
        <dbReference type="Proteomes" id="UP000053237"/>
    </source>
</evidence>
<comment type="caution">
    <text evidence="1">The sequence shown here is derived from an EMBL/GenBank/DDBJ whole genome shotgun (WGS) entry which is preliminary data.</text>
</comment>
<sequence>MRYIQKWYQVLYLYESTVLKSLSSHDELPRTLITKLGQQSLFCNTQMSGCKESNAQVDLSFEGKGYNSGPPLAVDVTKVDISPNPAPLCDPLRLKVEFTLDRPLREGEWLIKYLVDSVHHRHVIHILSI</sequence>
<reference evidence="1 2" key="1">
    <citation type="submission" date="2012-05" db="EMBL/GenBank/DDBJ databases">
        <title>Recombination and specialization in a pathogen metapopulation.</title>
        <authorList>
            <person name="Gardiner A."/>
            <person name="Kemen E."/>
            <person name="Schultz-Larsen T."/>
            <person name="MacLean D."/>
            <person name="Van Oosterhout C."/>
            <person name="Jones J.D.G."/>
        </authorList>
    </citation>
    <scope>NUCLEOTIDE SEQUENCE [LARGE SCALE GENOMIC DNA]</scope>
    <source>
        <strain evidence="1 2">Ac Nc2</strain>
    </source>
</reference>
<dbReference type="OrthoDB" id="121419at2759"/>
<name>A0A024G0N0_9STRA</name>
<keyword evidence="2" id="KW-1185">Reference proteome</keyword>
<dbReference type="InParanoid" id="A0A024G0N0"/>
<gene>
    <name evidence="1" type="ORF">BN9_011030</name>
</gene>
<dbReference type="EMBL" id="CAIX01000007">
    <property type="protein sequence ID" value="CCI40319.1"/>
    <property type="molecule type" value="Genomic_DNA"/>
</dbReference>
<evidence type="ECO:0000313" key="1">
    <source>
        <dbReference type="EMBL" id="CCI40319.1"/>
    </source>
</evidence>
<protein>
    <submittedName>
        <fullName evidence="1">Uncharacterized protein</fullName>
    </submittedName>
</protein>
<proteinExistence type="predicted"/>
<dbReference type="Proteomes" id="UP000053237">
    <property type="component" value="Unassembled WGS sequence"/>
</dbReference>
<accession>A0A024G0N0</accession>
<dbReference type="AlphaFoldDB" id="A0A024G0N0"/>
<organism evidence="1 2">
    <name type="scientific">Albugo candida</name>
    <dbReference type="NCBI Taxonomy" id="65357"/>
    <lineage>
        <taxon>Eukaryota</taxon>
        <taxon>Sar</taxon>
        <taxon>Stramenopiles</taxon>
        <taxon>Oomycota</taxon>
        <taxon>Peronosporomycetes</taxon>
        <taxon>Albuginales</taxon>
        <taxon>Albuginaceae</taxon>
        <taxon>Albugo</taxon>
    </lineage>
</organism>